<dbReference type="Proteomes" id="UP000199612">
    <property type="component" value="Unassembled WGS sequence"/>
</dbReference>
<dbReference type="PANTHER" id="PTHR42879:SF2">
    <property type="entry name" value="3-OXOACYL-[ACYL-CARRIER-PROTEIN] REDUCTASE FABG"/>
    <property type="match status" value="1"/>
</dbReference>
<organism evidence="3 4">
    <name type="scientific">Alkalibacterium subtropicum</name>
    <dbReference type="NCBI Taxonomy" id="753702"/>
    <lineage>
        <taxon>Bacteria</taxon>
        <taxon>Bacillati</taxon>
        <taxon>Bacillota</taxon>
        <taxon>Bacilli</taxon>
        <taxon>Lactobacillales</taxon>
        <taxon>Carnobacteriaceae</taxon>
        <taxon>Alkalibacterium</taxon>
    </lineage>
</organism>
<dbReference type="InterPro" id="IPR050259">
    <property type="entry name" value="SDR"/>
</dbReference>
<evidence type="ECO:0000313" key="4">
    <source>
        <dbReference type="Proteomes" id="UP000199612"/>
    </source>
</evidence>
<proteinExistence type="inferred from homology"/>
<keyword evidence="4" id="KW-1185">Reference proteome</keyword>
<dbReference type="OrthoDB" id="9804774at2"/>
<protein>
    <submittedName>
        <fullName evidence="3">3-oxoacyl-[acyl-carrier protein] reductase</fullName>
    </submittedName>
</protein>
<dbReference type="Gene3D" id="3.40.50.720">
    <property type="entry name" value="NAD(P)-binding Rossmann-like Domain"/>
    <property type="match status" value="1"/>
</dbReference>
<dbReference type="InterPro" id="IPR002347">
    <property type="entry name" value="SDR_fam"/>
</dbReference>
<dbReference type="AlphaFoldDB" id="A0A1I1L1J7"/>
<name>A0A1I1L1J7_9LACT</name>
<evidence type="ECO:0000256" key="2">
    <source>
        <dbReference type="RuleBase" id="RU000363"/>
    </source>
</evidence>
<dbReference type="PRINTS" id="PR00081">
    <property type="entry name" value="GDHRDH"/>
</dbReference>
<dbReference type="RefSeq" id="WP_091531475.1">
    <property type="nucleotide sequence ID" value="NZ_FOLT01000017.1"/>
</dbReference>
<dbReference type="Pfam" id="PF00106">
    <property type="entry name" value="adh_short"/>
    <property type="match status" value="1"/>
</dbReference>
<evidence type="ECO:0000313" key="3">
    <source>
        <dbReference type="EMBL" id="SFC66919.1"/>
    </source>
</evidence>
<evidence type="ECO:0000256" key="1">
    <source>
        <dbReference type="ARBA" id="ARBA00006484"/>
    </source>
</evidence>
<comment type="similarity">
    <text evidence="1 2">Belongs to the short-chain dehydrogenases/reductases (SDR) family.</text>
</comment>
<dbReference type="PRINTS" id="PR00080">
    <property type="entry name" value="SDRFAMILY"/>
</dbReference>
<dbReference type="CDD" id="cd05233">
    <property type="entry name" value="SDR_c"/>
    <property type="match status" value="1"/>
</dbReference>
<dbReference type="STRING" id="753702.SAMN04488102_11718"/>
<accession>A0A1I1L1J7</accession>
<gene>
    <name evidence="3" type="ORF">SAMN04488102_11718</name>
</gene>
<dbReference type="PANTHER" id="PTHR42879">
    <property type="entry name" value="3-OXOACYL-(ACYL-CARRIER-PROTEIN) REDUCTASE"/>
    <property type="match status" value="1"/>
</dbReference>
<reference evidence="4" key="1">
    <citation type="submission" date="2016-10" db="EMBL/GenBank/DDBJ databases">
        <authorList>
            <person name="Varghese N."/>
            <person name="Submissions S."/>
        </authorList>
    </citation>
    <scope>NUCLEOTIDE SEQUENCE [LARGE SCALE GENOMIC DNA]</scope>
    <source>
        <strain evidence="4">DSM 23664</strain>
    </source>
</reference>
<sequence>MLDVKNKWVLVTGASRGIGREIALAMAKQGANVIVHSRKLEHTESLVEEIKELGVEVFPVAAELSKEEDVREMAESVLEKTTVDILFNNAGVMSTSQNPQWHVDAEDYIKTYQVNVIAPMILIEKFVPAMLEQKFGRIINTTSGVRNQPAIGAYAASKAALDKLTKDYASRLKAKNVTINAVDPGWIKTDMGGEKASNEVETVIPGMILGAFVPKTVTGQWLAAQDYKGKSLEEALEILNNDNNN</sequence>
<dbReference type="InterPro" id="IPR036291">
    <property type="entry name" value="NAD(P)-bd_dom_sf"/>
</dbReference>
<dbReference type="SUPFAM" id="SSF51735">
    <property type="entry name" value="NAD(P)-binding Rossmann-fold domains"/>
    <property type="match status" value="1"/>
</dbReference>
<dbReference type="EMBL" id="FOLT01000017">
    <property type="protein sequence ID" value="SFC66919.1"/>
    <property type="molecule type" value="Genomic_DNA"/>
</dbReference>